<organism evidence="3 4">
    <name type="scientific">Exophiala mesophila</name>
    <name type="common">Black yeast-like fungus</name>
    <dbReference type="NCBI Taxonomy" id="212818"/>
    <lineage>
        <taxon>Eukaryota</taxon>
        <taxon>Fungi</taxon>
        <taxon>Dikarya</taxon>
        <taxon>Ascomycota</taxon>
        <taxon>Pezizomycotina</taxon>
        <taxon>Eurotiomycetes</taxon>
        <taxon>Chaetothyriomycetidae</taxon>
        <taxon>Chaetothyriales</taxon>
        <taxon>Herpotrichiellaceae</taxon>
        <taxon>Exophiala</taxon>
    </lineage>
</organism>
<dbReference type="PANTHER" id="PTHR24305:SF168">
    <property type="entry name" value="P450, PUTATIVE (EUROFUNG)-RELATED"/>
    <property type="match status" value="1"/>
</dbReference>
<dbReference type="GO" id="GO:0016705">
    <property type="term" value="F:oxidoreductase activity, acting on paired donors, with incorporation or reduction of molecular oxygen"/>
    <property type="evidence" value="ECO:0007669"/>
    <property type="project" value="InterPro"/>
</dbReference>
<keyword evidence="2" id="KW-1133">Transmembrane helix</keyword>
<dbReference type="InterPro" id="IPR036396">
    <property type="entry name" value="Cyt_P450_sf"/>
</dbReference>
<dbReference type="GO" id="GO:0005506">
    <property type="term" value="F:iron ion binding"/>
    <property type="evidence" value="ECO:0007669"/>
    <property type="project" value="InterPro"/>
</dbReference>
<dbReference type="VEuPathDB" id="FungiDB:PV10_01248"/>
<protein>
    <submittedName>
        <fullName evidence="3">Uncharacterized protein</fullName>
    </submittedName>
</protein>
<accession>A0A0D2AF40</accession>
<keyword evidence="1" id="KW-0349">Heme</keyword>
<dbReference type="OrthoDB" id="3934656at2759"/>
<dbReference type="PRINTS" id="PR00463">
    <property type="entry name" value="EP450I"/>
</dbReference>
<feature type="transmembrane region" description="Helical" evidence="2">
    <location>
        <begin position="37"/>
        <end position="55"/>
    </location>
</feature>
<dbReference type="SUPFAM" id="SSF48264">
    <property type="entry name" value="Cytochrome P450"/>
    <property type="match status" value="1"/>
</dbReference>
<reference evidence="3 4" key="1">
    <citation type="submission" date="2015-01" db="EMBL/GenBank/DDBJ databases">
        <title>The Genome Sequence of Exophiala mesophila CBS40295.</title>
        <authorList>
            <consortium name="The Broad Institute Genomics Platform"/>
            <person name="Cuomo C."/>
            <person name="de Hoog S."/>
            <person name="Gorbushina A."/>
            <person name="Stielow B."/>
            <person name="Teixiera M."/>
            <person name="Abouelleil A."/>
            <person name="Chapman S.B."/>
            <person name="Priest M."/>
            <person name="Young S.K."/>
            <person name="Wortman J."/>
            <person name="Nusbaum C."/>
            <person name="Birren B."/>
        </authorList>
    </citation>
    <scope>NUCLEOTIDE SEQUENCE [LARGE SCALE GENOMIC DNA]</scope>
    <source>
        <strain evidence="3 4">CBS 40295</strain>
    </source>
</reference>
<dbReference type="AlphaFoldDB" id="A0A0D2AF40"/>
<dbReference type="InterPro" id="IPR050121">
    <property type="entry name" value="Cytochrome_P450_monoxygenase"/>
</dbReference>
<dbReference type="Pfam" id="PF00067">
    <property type="entry name" value="p450"/>
    <property type="match status" value="1"/>
</dbReference>
<dbReference type="GO" id="GO:0004497">
    <property type="term" value="F:monooxygenase activity"/>
    <property type="evidence" value="ECO:0007669"/>
    <property type="project" value="InterPro"/>
</dbReference>
<dbReference type="OMA" id="FNAGVWI"/>
<keyword evidence="1" id="KW-0479">Metal-binding</keyword>
<keyword evidence="4" id="KW-1185">Reference proteome</keyword>
<evidence type="ECO:0000256" key="1">
    <source>
        <dbReference type="PIRSR" id="PIRSR602401-1"/>
    </source>
</evidence>
<comment type="cofactor">
    <cofactor evidence="1">
        <name>heme</name>
        <dbReference type="ChEBI" id="CHEBI:30413"/>
    </cofactor>
</comment>
<feature type="binding site" description="axial binding residue" evidence="1">
    <location>
        <position position="472"/>
    </location>
    <ligand>
        <name>heme</name>
        <dbReference type="ChEBI" id="CHEBI:30413"/>
    </ligand>
    <ligandPart>
        <name>Fe</name>
        <dbReference type="ChEBI" id="CHEBI:18248"/>
    </ligandPart>
</feature>
<sequence>MRSPFHLLDTDPMTEILEVVPLPPIPIKTSYTSTMSLWLYGILSAWFLYYVISTARSYWRLRHIKGPPLAAISHLWYVRAAVANKAYLRLSEACDKYGPTARIGPNTLVTCDEELIRKMCSVRSSYSRGDWYRAFKFDADRENLFSEPDEEKHIKMRMRVTAGYSGKENPTLETDIDRVLWQLFDLIKRKYISRGSDLRPLDFANTMQFFTLDVITSLSLSQPFGWISEDKDMYEYVKTMEENMPAMNFMSAVPILSRIMRIPAVQRAALPTVKDRVGMGKIKAVTRDIIARRFGPEKETKQDITQSFIKHGLTEAEIGDESLLQILAGSDTSATILRSGFIHIISTPRIYNRLQAECVNAGVPLTEIISNTRALDLPYLNAVVKEALRYHPAATGLMPRKVGLQGDMHKGMYLPPGTEIGFCAWNVYRKNTVYGADADVFRPERWLEADEETLARMEKSHELVFGYGKYRCMGEKVARIELLKTFFELMRRFEFSFIDPNKPMESDTNYGLWIQKGMWLRVEEHVEVEEMKENKEAVQ</sequence>
<keyword evidence="1" id="KW-0408">Iron</keyword>
<dbReference type="CDD" id="cd11060">
    <property type="entry name" value="CYP57A1-like"/>
    <property type="match status" value="1"/>
</dbReference>
<dbReference type="Gene3D" id="1.10.630.10">
    <property type="entry name" value="Cytochrome P450"/>
    <property type="match status" value="1"/>
</dbReference>
<evidence type="ECO:0000313" key="3">
    <source>
        <dbReference type="EMBL" id="KIV97498.1"/>
    </source>
</evidence>
<evidence type="ECO:0000256" key="2">
    <source>
        <dbReference type="SAM" id="Phobius"/>
    </source>
</evidence>
<dbReference type="EMBL" id="KN847520">
    <property type="protein sequence ID" value="KIV97498.1"/>
    <property type="molecule type" value="Genomic_DNA"/>
</dbReference>
<name>A0A0D2AF40_EXOME</name>
<gene>
    <name evidence="3" type="ORF">PV10_01248</name>
</gene>
<dbReference type="PRINTS" id="PR00385">
    <property type="entry name" value="P450"/>
</dbReference>
<dbReference type="RefSeq" id="XP_016229072.1">
    <property type="nucleotide sequence ID" value="XM_016365423.1"/>
</dbReference>
<evidence type="ECO:0000313" key="4">
    <source>
        <dbReference type="Proteomes" id="UP000054302"/>
    </source>
</evidence>
<dbReference type="InterPro" id="IPR002401">
    <property type="entry name" value="Cyt_P450_E_grp-I"/>
</dbReference>
<keyword evidence="2" id="KW-0472">Membrane</keyword>
<proteinExistence type="predicted"/>
<dbReference type="HOGENOM" id="CLU_001570_14_0_1"/>
<dbReference type="GeneID" id="27319093"/>
<dbReference type="PANTHER" id="PTHR24305">
    <property type="entry name" value="CYTOCHROME P450"/>
    <property type="match status" value="1"/>
</dbReference>
<dbReference type="Proteomes" id="UP000054302">
    <property type="component" value="Unassembled WGS sequence"/>
</dbReference>
<dbReference type="GO" id="GO:0020037">
    <property type="term" value="F:heme binding"/>
    <property type="evidence" value="ECO:0007669"/>
    <property type="project" value="InterPro"/>
</dbReference>
<dbReference type="STRING" id="212818.A0A0D2AF40"/>
<dbReference type="InterPro" id="IPR001128">
    <property type="entry name" value="Cyt_P450"/>
</dbReference>
<keyword evidence="2" id="KW-0812">Transmembrane</keyword>